<dbReference type="InterPro" id="IPR039374">
    <property type="entry name" value="SIP_fam"/>
</dbReference>
<dbReference type="RefSeq" id="WP_035086133.1">
    <property type="nucleotide sequence ID" value="NZ_JQGC01000022.1"/>
</dbReference>
<comment type="caution">
    <text evidence="3">The sequence shown here is derived from an EMBL/GenBank/DDBJ whole genome shotgun (WGS) entry which is preliminary data.</text>
</comment>
<dbReference type="InterPro" id="IPR013113">
    <property type="entry name" value="SIP_FAD-bd"/>
</dbReference>
<dbReference type="EMBL" id="JQGC01000022">
    <property type="protein sequence ID" value="KFL29636.1"/>
    <property type="molecule type" value="Genomic_DNA"/>
</dbReference>
<dbReference type="STRING" id="46914.JP75_19950"/>
<keyword evidence="4" id="KW-1185">Reference proteome</keyword>
<dbReference type="InterPro" id="IPR039261">
    <property type="entry name" value="FNR_nucleotide-bd"/>
</dbReference>
<dbReference type="OrthoDB" id="9814826at2"/>
<feature type="domain" description="FAD-binding FR-type" evidence="2">
    <location>
        <begin position="7"/>
        <end position="134"/>
    </location>
</feature>
<evidence type="ECO:0000313" key="3">
    <source>
        <dbReference type="EMBL" id="KFL29636.1"/>
    </source>
</evidence>
<reference evidence="3 4" key="1">
    <citation type="submission" date="2014-08" db="EMBL/GenBank/DDBJ databases">
        <authorList>
            <person name="Hassan Y.I."/>
            <person name="Lepp D."/>
            <person name="Zhou T."/>
        </authorList>
    </citation>
    <scope>NUCLEOTIDE SEQUENCE [LARGE SCALE GENOMIC DNA]</scope>
    <source>
        <strain evidence="3 4">IFO13584</strain>
    </source>
</reference>
<dbReference type="InterPro" id="IPR017927">
    <property type="entry name" value="FAD-bd_FR_type"/>
</dbReference>
<dbReference type="CDD" id="cd06193">
    <property type="entry name" value="siderophore_interacting"/>
    <property type="match status" value="1"/>
</dbReference>
<dbReference type="InterPro" id="IPR007037">
    <property type="entry name" value="SIP_rossman_dom"/>
</dbReference>
<sequence length="301" mass="33767">MSHTRPYRIFNAAHARSEDVTPHLRRITFSGPDIAEMATWAPDQRIKIFFPTDDGRIPDMPDREDWYSIYKSVPVAERVPMRTYTIRNLRADQAEVDVEFVLHGENGPASRWATHAKPGDKVQISAPNRRAEKIGGGFEWKPPADPRHVLLMADETAIPALAGILEELAARPNPPPCEVFAEVADRADALPLPNWPGLNIHWLIRHEEGDPRPGDLLVAAVERAKLPAANAEQAGTELEAIDIDTTVPWELAKATEGAFYAWIAGESEAIMSIRRTLIKERGIDRSLLNLMGYWRFGKVYE</sequence>
<evidence type="ECO:0000313" key="4">
    <source>
        <dbReference type="Proteomes" id="UP000028981"/>
    </source>
</evidence>
<protein>
    <submittedName>
        <fullName evidence="3">Iron utilization protein</fullName>
    </submittedName>
</protein>
<dbReference type="Pfam" id="PF08021">
    <property type="entry name" value="FAD_binding_9"/>
    <property type="match status" value="1"/>
</dbReference>
<dbReference type="GO" id="GO:0016491">
    <property type="term" value="F:oxidoreductase activity"/>
    <property type="evidence" value="ECO:0007669"/>
    <property type="project" value="InterPro"/>
</dbReference>
<proteinExistence type="inferred from homology"/>
<dbReference type="PANTHER" id="PTHR30157:SF0">
    <property type="entry name" value="NADPH-DEPENDENT FERRIC-CHELATE REDUCTASE"/>
    <property type="match status" value="1"/>
</dbReference>
<gene>
    <name evidence="3" type="ORF">JP75_19950</name>
</gene>
<dbReference type="Pfam" id="PF04954">
    <property type="entry name" value="SIP"/>
    <property type="match status" value="1"/>
</dbReference>
<dbReference type="Gene3D" id="3.40.50.80">
    <property type="entry name" value="Nucleotide-binding domain of ferredoxin-NADP reductase (FNR) module"/>
    <property type="match status" value="1"/>
</dbReference>
<dbReference type="AlphaFoldDB" id="A0A087LYD3"/>
<comment type="similarity">
    <text evidence="1">Belongs to the SIP oxidoreductase family.</text>
</comment>
<name>A0A087LYD3_9HYPH</name>
<organism evidence="3 4">
    <name type="scientific">Devosia riboflavina</name>
    <dbReference type="NCBI Taxonomy" id="46914"/>
    <lineage>
        <taxon>Bacteria</taxon>
        <taxon>Pseudomonadati</taxon>
        <taxon>Pseudomonadota</taxon>
        <taxon>Alphaproteobacteria</taxon>
        <taxon>Hyphomicrobiales</taxon>
        <taxon>Devosiaceae</taxon>
        <taxon>Devosia</taxon>
    </lineage>
</organism>
<dbReference type="Gene3D" id="2.40.30.10">
    <property type="entry name" value="Translation factors"/>
    <property type="match status" value="1"/>
</dbReference>
<accession>A0A087LYD3</accession>
<dbReference type="SUPFAM" id="SSF63380">
    <property type="entry name" value="Riboflavin synthase domain-like"/>
    <property type="match status" value="1"/>
</dbReference>
<dbReference type="PANTHER" id="PTHR30157">
    <property type="entry name" value="FERRIC REDUCTASE, NADPH-DEPENDENT"/>
    <property type="match status" value="1"/>
</dbReference>
<dbReference type="InterPro" id="IPR017938">
    <property type="entry name" value="Riboflavin_synthase-like_b-brl"/>
</dbReference>
<dbReference type="PROSITE" id="PS51384">
    <property type="entry name" value="FAD_FR"/>
    <property type="match status" value="1"/>
</dbReference>
<evidence type="ECO:0000259" key="2">
    <source>
        <dbReference type="PROSITE" id="PS51384"/>
    </source>
</evidence>
<dbReference type="Proteomes" id="UP000028981">
    <property type="component" value="Unassembled WGS sequence"/>
</dbReference>
<evidence type="ECO:0000256" key="1">
    <source>
        <dbReference type="ARBA" id="ARBA00035644"/>
    </source>
</evidence>